<evidence type="ECO:0000313" key="14">
    <source>
        <dbReference type="Proteomes" id="UP000061569"/>
    </source>
</evidence>
<keyword evidence="3 9" id="KW-0813">Transport</keyword>
<dbReference type="PRINTS" id="PR00812">
    <property type="entry name" value="BCTERIALGSPF"/>
</dbReference>
<evidence type="ECO:0000256" key="2">
    <source>
        <dbReference type="ARBA" id="ARBA00005745"/>
    </source>
</evidence>
<dbReference type="Proteomes" id="UP000275910">
    <property type="component" value="Unassembled WGS sequence"/>
</dbReference>
<keyword evidence="7 10" id="KW-1133">Transmembrane helix</keyword>
<evidence type="ECO:0000256" key="3">
    <source>
        <dbReference type="ARBA" id="ARBA00022448"/>
    </source>
</evidence>
<evidence type="ECO:0000256" key="4">
    <source>
        <dbReference type="ARBA" id="ARBA00022475"/>
    </source>
</evidence>
<dbReference type="PANTHER" id="PTHR30012">
    <property type="entry name" value="GENERAL SECRETION PATHWAY PROTEIN"/>
    <property type="match status" value="1"/>
</dbReference>
<organism evidence="12 14">
    <name type="scientific">Lysobacter enzymogenes</name>
    <dbReference type="NCBI Taxonomy" id="69"/>
    <lineage>
        <taxon>Bacteria</taxon>
        <taxon>Pseudomonadati</taxon>
        <taxon>Pseudomonadota</taxon>
        <taxon>Gammaproteobacteria</taxon>
        <taxon>Lysobacterales</taxon>
        <taxon>Lysobacteraceae</taxon>
        <taxon>Lysobacter</taxon>
    </lineage>
</organism>
<dbReference type="OrthoDB" id="9805682at2"/>
<comment type="subcellular location">
    <subcellularLocation>
        <location evidence="1 9">Cell inner membrane</location>
        <topology evidence="1 9">Multi-pass membrane protein</topology>
    </subcellularLocation>
</comment>
<dbReference type="PROSITE" id="PS00874">
    <property type="entry name" value="T2SP_F"/>
    <property type="match status" value="1"/>
</dbReference>
<dbReference type="EMBL" id="RCTY01000021">
    <property type="protein sequence ID" value="ROU07497.1"/>
    <property type="molecule type" value="Genomic_DNA"/>
</dbReference>
<feature type="transmembrane region" description="Helical" evidence="10">
    <location>
        <begin position="184"/>
        <end position="206"/>
    </location>
</feature>
<evidence type="ECO:0000256" key="10">
    <source>
        <dbReference type="SAM" id="Phobius"/>
    </source>
</evidence>
<reference evidence="13 15" key="2">
    <citation type="submission" date="2018-10" db="EMBL/GenBank/DDBJ databases">
        <title>The genome of Lysobacter enzymogenes OH11.</title>
        <authorList>
            <person name="Liu F."/>
            <person name="Zhao Y."/>
            <person name="Qian G."/>
            <person name="Chen Y."/>
            <person name="Xu H."/>
        </authorList>
    </citation>
    <scope>NUCLEOTIDE SEQUENCE [LARGE SCALE GENOMIC DNA]</scope>
    <source>
        <strain evidence="13 15">OH11</strain>
    </source>
</reference>
<evidence type="ECO:0000256" key="8">
    <source>
        <dbReference type="ARBA" id="ARBA00023136"/>
    </source>
</evidence>
<gene>
    <name evidence="12" type="primary">pilC</name>
    <name evidence="13" type="ORF">D9T17_08145</name>
    <name evidence="12" type="ORF">GLE_4117</name>
</gene>
<dbReference type="KEGG" id="lez:GLE_4117"/>
<keyword evidence="8 10" id="KW-0472">Membrane</keyword>
<evidence type="ECO:0000256" key="1">
    <source>
        <dbReference type="ARBA" id="ARBA00004429"/>
    </source>
</evidence>
<feature type="domain" description="Type II secretion system protein GspF" evidence="11">
    <location>
        <begin position="84"/>
        <end position="207"/>
    </location>
</feature>
<evidence type="ECO:0000313" key="15">
    <source>
        <dbReference type="Proteomes" id="UP000275910"/>
    </source>
</evidence>
<reference evidence="12 14" key="1">
    <citation type="submission" date="2015-11" db="EMBL/GenBank/DDBJ databases">
        <title>Genome sequences of Lysobacter enzymogenes strain C3 and Lysobacter antibioticus ATCC 29479.</title>
        <authorList>
            <person name="Kobayashi D.Y."/>
        </authorList>
    </citation>
    <scope>NUCLEOTIDE SEQUENCE [LARGE SCALE GENOMIC DNA]</scope>
    <source>
        <strain evidence="12 14">C3</strain>
    </source>
</reference>
<dbReference type="InterPro" id="IPR003004">
    <property type="entry name" value="GspF/PilC"/>
</dbReference>
<dbReference type="STRING" id="69.GLE_4117"/>
<evidence type="ECO:0000313" key="12">
    <source>
        <dbReference type="EMBL" id="ALN59459.1"/>
    </source>
</evidence>
<dbReference type="PATRIC" id="fig|69.6.peg.4059"/>
<evidence type="ECO:0000313" key="13">
    <source>
        <dbReference type="EMBL" id="ROU07497.1"/>
    </source>
</evidence>
<dbReference type="InterPro" id="IPR018076">
    <property type="entry name" value="T2SS_GspF_dom"/>
</dbReference>
<dbReference type="RefSeq" id="WP_057948798.1">
    <property type="nucleotide sequence ID" value="NZ_RCTY01000021.1"/>
</dbReference>
<evidence type="ECO:0000256" key="6">
    <source>
        <dbReference type="ARBA" id="ARBA00022692"/>
    </source>
</evidence>
<dbReference type="Gene3D" id="1.20.81.30">
    <property type="entry name" value="Type II secretion system (T2SS), domain F"/>
    <property type="match status" value="2"/>
</dbReference>
<dbReference type="Proteomes" id="UP000061569">
    <property type="component" value="Chromosome"/>
</dbReference>
<dbReference type="Pfam" id="PF00482">
    <property type="entry name" value="T2SSF"/>
    <property type="match status" value="2"/>
</dbReference>
<dbReference type="EMBL" id="CP013140">
    <property type="protein sequence ID" value="ALN59459.1"/>
    <property type="molecule type" value="Genomic_DNA"/>
</dbReference>
<evidence type="ECO:0000256" key="5">
    <source>
        <dbReference type="ARBA" id="ARBA00022519"/>
    </source>
</evidence>
<accession>A0A0S2DLR1</accession>
<dbReference type="FunFam" id="1.20.81.30:FF:000001">
    <property type="entry name" value="Type II secretion system protein F"/>
    <property type="match status" value="2"/>
</dbReference>
<feature type="domain" description="Type II secretion system protein GspF" evidence="11">
    <location>
        <begin position="288"/>
        <end position="410"/>
    </location>
</feature>
<dbReference type="GO" id="GO:0005886">
    <property type="term" value="C:plasma membrane"/>
    <property type="evidence" value="ECO:0007669"/>
    <property type="project" value="UniProtKB-SubCell"/>
</dbReference>
<sequence length="418" mass="45601">MSATRSATKTAPQVRRENPLALFVWQGTDKRGIKMKGEQPAKNANLLRAELRRQGITPTVVKPKAKPLFGAAGKRITPGDIAIFSRQIATMLKSGVPIVTSLEIIGEGHKNPRMKTLLNAVRTDLESGLSLYESMSKHPVQFDELYRNLVKAGESAGVLETVLDTVATYKENIESLKGKIKKALYYPATVIAVAILVSAILLVFVVPQFKATFQSFGADLPAFTLMVIGMSEFMIQWWWAILILVVGAGVGFVMAKKRSLGFSHFIDRMMLKLPIVGQILHNAAIARFARTLAVSFRAGVPLVEALDTVAGATGNIVYEKAVLRIRDDVSVGYQVNMAMKQVNLFPHMVIQMTAIGEEAGALDTMLVKVAEFYEQEVNNAVDALSSLLEPLIMIILGVIVGGMVIAMYLPIFKLAATI</sequence>
<dbReference type="PANTHER" id="PTHR30012:SF7">
    <property type="entry name" value="PROTEIN TRANSPORT PROTEIN HOFC HOMOLOG"/>
    <property type="match status" value="1"/>
</dbReference>
<evidence type="ECO:0000256" key="9">
    <source>
        <dbReference type="RuleBase" id="RU003923"/>
    </source>
</evidence>
<dbReference type="InterPro" id="IPR042094">
    <property type="entry name" value="T2SS_GspF_sf"/>
</dbReference>
<proteinExistence type="inferred from homology"/>
<protein>
    <submittedName>
        <fullName evidence="13">Type II secretion system F family protein</fullName>
    </submittedName>
    <submittedName>
        <fullName evidence="12">Type IV pilus assembly protein</fullName>
    </submittedName>
</protein>
<keyword evidence="6 9" id="KW-0812">Transmembrane</keyword>
<evidence type="ECO:0000259" key="11">
    <source>
        <dbReference type="Pfam" id="PF00482"/>
    </source>
</evidence>
<feature type="transmembrane region" description="Helical" evidence="10">
    <location>
        <begin position="235"/>
        <end position="255"/>
    </location>
</feature>
<name>A0A0S2DLR1_LYSEN</name>
<evidence type="ECO:0000256" key="7">
    <source>
        <dbReference type="ARBA" id="ARBA00022989"/>
    </source>
</evidence>
<keyword evidence="4" id="KW-1003">Cell membrane</keyword>
<feature type="transmembrane region" description="Helical" evidence="10">
    <location>
        <begin position="391"/>
        <end position="411"/>
    </location>
</feature>
<keyword evidence="5" id="KW-0997">Cell inner membrane</keyword>
<comment type="similarity">
    <text evidence="2 9">Belongs to the GSP F family.</text>
</comment>
<dbReference type="InterPro" id="IPR001992">
    <property type="entry name" value="T2SS_GspF/T4SS_PilC_CS"/>
</dbReference>
<dbReference type="GO" id="GO:0015628">
    <property type="term" value="P:protein secretion by the type II secretion system"/>
    <property type="evidence" value="ECO:0007669"/>
    <property type="project" value="TreeGrafter"/>
</dbReference>
<dbReference type="AlphaFoldDB" id="A0A0S2DLR1"/>